<dbReference type="VEuPathDB" id="FungiDB:RhiirA1_466459"/>
<protein>
    <submittedName>
        <fullName evidence="2">Uncharacterized protein</fullName>
    </submittedName>
</protein>
<comment type="caution">
    <text evidence="2">The sequence shown here is derived from an EMBL/GenBank/DDBJ whole genome shotgun (WGS) entry which is preliminary data.</text>
</comment>
<organism evidence="2 3">
    <name type="scientific">Rhizophagus irregularis</name>
    <dbReference type="NCBI Taxonomy" id="588596"/>
    <lineage>
        <taxon>Eukaryota</taxon>
        <taxon>Fungi</taxon>
        <taxon>Fungi incertae sedis</taxon>
        <taxon>Mucoromycota</taxon>
        <taxon>Glomeromycotina</taxon>
        <taxon>Glomeromycetes</taxon>
        <taxon>Glomerales</taxon>
        <taxon>Glomeraceae</taxon>
        <taxon>Rhizophagus</taxon>
    </lineage>
</organism>
<evidence type="ECO:0000313" key="2">
    <source>
        <dbReference type="EMBL" id="PKC03016.1"/>
    </source>
</evidence>
<evidence type="ECO:0000256" key="1">
    <source>
        <dbReference type="SAM" id="MobiDB-lite"/>
    </source>
</evidence>
<reference evidence="2 3" key="2">
    <citation type="submission" date="2017-09" db="EMBL/GenBank/DDBJ databases">
        <title>Extensive intraspecific genome diversity in a model arbuscular mycorrhizal fungus.</title>
        <authorList>
            <person name="Chen E.C."/>
            <person name="Morin E."/>
            <person name="Beaudet D."/>
            <person name="Noel J."/>
            <person name="Ndikumana S."/>
            <person name="Charron P."/>
            <person name="St-Onge C."/>
            <person name="Giorgi J."/>
            <person name="Grigoriev I.V."/>
            <person name="Roux C."/>
            <person name="Martin F.M."/>
            <person name="Corradi N."/>
        </authorList>
    </citation>
    <scope>NUCLEOTIDE SEQUENCE [LARGE SCALE GENOMIC DNA]</scope>
    <source>
        <strain evidence="2 3">A5</strain>
    </source>
</reference>
<dbReference type="Proteomes" id="UP000232722">
    <property type="component" value="Unassembled WGS sequence"/>
</dbReference>
<feature type="compositionally biased region" description="Basic residues" evidence="1">
    <location>
        <begin position="131"/>
        <end position="141"/>
    </location>
</feature>
<dbReference type="EMBL" id="LLXJ01001267">
    <property type="protein sequence ID" value="PKC03016.1"/>
    <property type="molecule type" value="Genomic_DNA"/>
</dbReference>
<name>A0A2N0P860_9GLOM</name>
<accession>A0A2N0P860</accession>
<feature type="compositionally biased region" description="Polar residues" evidence="1">
    <location>
        <begin position="111"/>
        <end position="125"/>
    </location>
</feature>
<reference evidence="2 3" key="1">
    <citation type="submission" date="2016-04" db="EMBL/GenBank/DDBJ databases">
        <title>Genome analyses suggest a sexual origin of heterokaryosis in a supposedly ancient asexual fungus.</title>
        <authorList>
            <person name="Ropars J."/>
            <person name="Sedzielewska K."/>
            <person name="Noel J."/>
            <person name="Charron P."/>
            <person name="Farinelli L."/>
            <person name="Marton T."/>
            <person name="Kruger M."/>
            <person name="Pelin A."/>
            <person name="Brachmann A."/>
            <person name="Corradi N."/>
        </authorList>
    </citation>
    <scope>NUCLEOTIDE SEQUENCE [LARGE SCALE GENOMIC DNA]</scope>
    <source>
        <strain evidence="2 3">A5</strain>
    </source>
</reference>
<sequence>MNNEFWVLDSVYDTLPERIFQADFLHCRPPAVFTGMFIIRWKASAATVQYHVAGREDNQIDIELQEETIISLQEKTKDLESDVTAKERIIIKKDEDINALKLEQQPQTSCANKFSFTQQRKNQPITDKKRNTNRKNRRHTTGKNQIGKDR</sequence>
<feature type="region of interest" description="Disordered" evidence="1">
    <location>
        <begin position="111"/>
        <end position="150"/>
    </location>
</feature>
<evidence type="ECO:0000313" key="3">
    <source>
        <dbReference type="Proteomes" id="UP000232722"/>
    </source>
</evidence>
<proteinExistence type="predicted"/>
<gene>
    <name evidence="2" type="ORF">RhiirA5_424388</name>
</gene>
<dbReference type="AlphaFoldDB" id="A0A2N0P860"/>
<dbReference type="VEuPathDB" id="FungiDB:RhiirFUN_001682"/>